<protein>
    <submittedName>
        <fullName evidence="1">Uncharacterized protein</fullName>
    </submittedName>
</protein>
<dbReference type="HOGENOM" id="CLU_1119607_0_0_10"/>
<dbReference type="EMBL" id="ACHB01000052">
    <property type="protein sequence ID" value="EEI92086.1"/>
    <property type="molecule type" value="Genomic_DNA"/>
</dbReference>
<name>C2FY33_SPHSI</name>
<evidence type="ECO:0000313" key="2">
    <source>
        <dbReference type="Proteomes" id="UP000006241"/>
    </source>
</evidence>
<dbReference type="RefSeq" id="WP_003010561.1">
    <property type="nucleotide sequence ID" value="NZ_GG668633.1"/>
</dbReference>
<organism evidence="1 2">
    <name type="scientific">Sphingobacterium spiritivorum ATCC 33300</name>
    <dbReference type="NCBI Taxonomy" id="525372"/>
    <lineage>
        <taxon>Bacteria</taxon>
        <taxon>Pseudomonadati</taxon>
        <taxon>Bacteroidota</taxon>
        <taxon>Sphingobacteriia</taxon>
        <taxon>Sphingobacteriales</taxon>
        <taxon>Sphingobacteriaceae</taxon>
        <taxon>Sphingobacterium</taxon>
    </lineage>
</organism>
<reference evidence="1 2" key="1">
    <citation type="submission" date="2009-01" db="EMBL/GenBank/DDBJ databases">
        <authorList>
            <person name="Qin X."/>
            <person name="Bachman B."/>
            <person name="Battles P."/>
            <person name="Bell A."/>
            <person name="Bess C."/>
            <person name="Bickham C."/>
            <person name="Chaboub L."/>
            <person name="Chen D."/>
            <person name="Coyle M."/>
            <person name="Deiros D.R."/>
            <person name="Dinh H."/>
            <person name="Forbes L."/>
            <person name="Fowler G."/>
            <person name="Francisco L."/>
            <person name="Fu Q."/>
            <person name="Gubbala S."/>
            <person name="Hale W."/>
            <person name="Han Y."/>
            <person name="Hemphill L."/>
            <person name="Highlander S.K."/>
            <person name="Hirani K."/>
            <person name="Hogues M."/>
            <person name="Jackson L."/>
            <person name="Jakkamsetti A."/>
            <person name="Javaid M."/>
            <person name="Jiang H."/>
            <person name="Korchina V."/>
            <person name="Kovar C."/>
            <person name="Lara F."/>
            <person name="Lee S."/>
            <person name="Mata R."/>
            <person name="Mathew T."/>
            <person name="Moen C."/>
            <person name="Morales K."/>
            <person name="Munidasa M."/>
            <person name="Nazareth L."/>
            <person name="Ngo R."/>
            <person name="Nguyen L."/>
            <person name="Okwuonu G."/>
            <person name="Ongeri F."/>
            <person name="Patil S."/>
            <person name="Petrosino J."/>
            <person name="Pham C."/>
            <person name="Pham P."/>
            <person name="Pu L.-L."/>
            <person name="Puazo M."/>
            <person name="Raj R."/>
            <person name="Reid J."/>
            <person name="Rouhana J."/>
            <person name="Saada N."/>
            <person name="Shang Y."/>
            <person name="Simmons D."/>
            <person name="Thornton R."/>
            <person name="Warren J."/>
            <person name="Weissenberger G."/>
            <person name="Zhang J."/>
            <person name="Zhang L."/>
            <person name="Zhou C."/>
            <person name="Zhu D."/>
            <person name="Muzny D."/>
            <person name="Worley K."/>
            <person name="Gibbs R."/>
        </authorList>
    </citation>
    <scope>NUCLEOTIDE SEQUENCE [LARGE SCALE GENOMIC DNA]</scope>
    <source>
        <strain evidence="1 2">ATCC 33300</strain>
    </source>
</reference>
<dbReference type="AlphaFoldDB" id="C2FY33"/>
<sequence>MSTIHLFNDHKNQPNGNNLGDLEKTVIINSLMQTPIAQRDGAWVEAFVTNVAEANLTLSEPEVMMGSDGFPYFNLRTIESNQDFKAFVIANQLDYILGQGFGVAINAGAEQSDWIFSYGDLTNLKLNGEFYTDESIFSPQNGSAVIGKDEEILVGQPSESILPAQLRANIREYLVYNGIKNPKIALIARDYKNDETVKQDLVFNIIPKQFATEKEFEAIMTTIVWFLPRHYSFMGLDEMSIENGFQPL</sequence>
<accession>C2FY33</accession>
<evidence type="ECO:0000313" key="1">
    <source>
        <dbReference type="EMBL" id="EEI92086.1"/>
    </source>
</evidence>
<gene>
    <name evidence="1" type="ORF">HMPREF0765_2239</name>
</gene>
<proteinExistence type="predicted"/>
<dbReference type="Proteomes" id="UP000006241">
    <property type="component" value="Unassembled WGS sequence"/>
</dbReference>
<comment type="caution">
    <text evidence="1">The sequence shown here is derived from an EMBL/GenBank/DDBJ whole genome shotgun (WGS) entry which is preliminary data.</text>
</comment>